<protein>
    <recommendedName>
        <fullName evidence="4">Ribosome biogenesis protein NOP53</fullName>
    </recommendedName>
</protein>
<keyword evidence="8" id="KW-0472">Membrane</keyword>
<proteinExistence type="inferred from homology"/>
<comment type="subcellular location">
    <subcellularLocation>
        <location evidence="1">Nucleus</location>
        <location evidence="1">Nucleolus</location>
    </subcellularLocation>
    <subcellularLocation>
        <location evidence="2">Nucleus</location>
        <location evidence="2">Nucleoplasm</location>
    </subcellularLocation>
</comment>
<evidence type="ECO:0000256" key="8">
    <source>
        <dbReference type="SAM" id="Phobius"/>
    </source>
</evidence>
<feature type="transmembrane region" description="Helical" evidence="8">
    <location>
        <begin position="12"/>
        <end position="32"/>
    </location>
</feature>
<reference evidence="9 10" key="1">
    <citation type="journal article" date="2005" name="Nature">
        <title>The map-based sequence of the rice genome.</title>
        <authorList>
            <consortium name="International rice genome sequencing project (IRGSP)"/>
            <person name="Matsumoto T."/>
            <person name="Wu J."/>
            <person name="Kanamori H."/>
            <person name="Katayose Y."/>
            <person name="Fujisawa M."/>
            <person name="Namiki N."/>
            <person name="Mizuno H."/>
            <person name="Yamamoto K."/>
            <person name="Antonio B.A."/>
            <person name="Baba T."/>
            <person name="Sakata K."/>
            <person name="Nagamura Y."/>
            <person name="Aoki H."/>
            <person name="Arikawa K."/>
            <person name="Arita K."/>
            <person name="Bito T."/>
            <person name="Chiden Y."/>
            <person name="Fujitsuka N."/>
            <person name="Fukunaka R."/>
            <person name="Hamada M."/>
            <person name="Harada C."/>
            <person name="Hayashi A."/>
            <person name="Hijishita S."/>
            <person name="Honda M."/>
            <person name="Hosokawa S."/>
            <person name="Ichikawa Y."/>
            <person name="Idonuma A."/>
            <person name="Iijima M."/>
            <person name="Ikeda M."/>
            <person name="Ikeno M."/>
            <person name="Ito K."/>
            <person name="Ito S."/>
            <person name="Ito T."/>
            <person name="Ito Y."/>
            <person name="Ito Y."/>
            <person name="Iwabuchi A."/>
            <person name="Kamiya K."/>
            <person name="Karasawa W."/>
            <person name="Kurita K."/>
            <person name="Katagiri S."/>
            <person name="Kikuta A."/>
            <person name="Kobayashi H."/>
            <person name="Kobayashi N."/>
            <person name="Machita K."/>
            <person name="Maehara T."/>
            <person name="Masukawa M."/>
            <person name="Mizubayashi T."/>
            <person name="Mukai Y."/>
            <person name="Nagasaki H."/>
            <person name="Nagata Y."/>
            <person name="Naito S."/>
            <person name="Nakashima M."/>
            <person name="Nakama Y."/>
            <person name="Nakamichi Y."/>
            <person name="Nakamura M."/>
            <person name="Meguro A."/>
            <person name="Negishi M."/>
            <person name="Ohta I."/>
            <person name="Ohta T."/>
            <person name="Okamoto M."/>
            <person name="Ono N."/>
            <person name="Saji S."/>
            <person name="Sakaguchi M."/>
            <person name="Sakai K."/>
            <person name="Shibata M."/>
            <person name="Shimokawa T."/>
            <person name="Song J."/>
            <person name="Takazaki Y."/>
            <person name="Terasawa K."/>
            <person name="Tsugane M."/>
            <person name="Tsuji K."/>
            <person name="Ueda S."/>
            <person name="Waki K."/>
            <person name="Yamagata H."/>
            <person name="Yamamoto M."/>
            <person name="Yamamoto S."/>
            <person name="Yamane H."/>
            <person name="Yoshiki S."/>
            <person name="Yoshihara R."/>
            <person name="Yukawa K."/>
            <person name="Zhong H."/>
            <person name="Yano M."/>
            <person name="Yuan Q."/>
            <person name="Ouyang S."/>
            <person name="Liu J."/>
            <person name="Jones K.M."/>
            <person name="Gansberger K."/>
            <person name="Moffat K."/>
            <person name="Hill J."/>
            <person name="Bera J."/>
            <person name="Fadrosh D."/>
            <person name="Jin S."/>
            <person name="Johri S."/>
            <person name="Kim M."/>
            <person name="Overton L."/>
            <person name="Reardon M."/>
            <person name="Tsitrin T."/>
            <person name="Vuong H."/>
            <person name="Weaver B."/>
            <person name="Ciecko A."/>
            <person name="Tallon L."/>
            <person name="Jackson J."/>
            <person name="Pai G."/>
            <person name="Aken S.V."/>
            <person name="Utterback T."/>
            <person name="Reidmuller S."/>
            <person name="Feldblyum T."/>
            <person name="Hsiao J."/>
            <person name="Zismann V."/>
            <person name="Iobst S."/>
            <person name="de Vazeille A.R."/>
            <person name="Buell C.R."/>
            <person name="Ying K."/>
            <person name="Li Y."/>
            <person name="Lu T."/>
            <person name="Huang Y."/>
            <person name="Zhao Q."/>
            <person name="Feng Q."/>
            <person name="Zhang L."/>
            <person name="Zhu J."/>
            <person name="Weng Q."/>
            <person name="Mu J."/>
            <person name="Lu Y."/>
            <person name="Fan D."/>
            <person name="Liu Y."/>
            <person name="Guan J."/>
            <person name="Zhang Y."/>
            <person name="Yu S."/>
            <person name="Liu X."/>
            <person name="Zhang Y."/>
            <person name="Hong G."/>
            <person name="Han B."/>
            <person name="Choisne N."/>
            <person name="Demange N."/>
            <person name="Orjeda G."/>
            <person name="Samain S."/>
            <person name="Cattolico L."/>
            <person name="Pelletier E."/>
            <person name="Couloux A."/>
            <person name="Segurens B."/>
            <person name="Wincker P."/>
            <person name="D'Hont A."/>
            <person name="Scarpelli C."/>
            <person name="Weissenbach J."/>
            <person name="Salanoubat M."/>
            <person name="Quetier F."/>
            <person name="Yu Y."/>
            <person name="Kim H.R."/>
            <person name="Rambo T."/>
            <person name="Currie J."/>
            <person name="Collura K."/>
            <person name="Luo M."/>
            <person name="Yang T."/>
            <person name="Ammiraju J.S.S."/>
            <person name="Engler F."/>
            <person name="Soderlund C."/>
            <person name="Wing R.A."/>
            <person name="Palmer L.E."/>
            <person name="de la Bastide M."/>
            <person name="Spiegel L."/>
            <person name="Nascimento L."/>
            <person name="Zutavern T."/>
            <person name="O'Shaughnessy A."/>
            <person name="Dike S."/>
            <person name="Dedhia N."/>
            <person name="Preston R."/>
            <person name="Balija V."/>
            <person name="McCombie W.R."/>
            <person name="Chow T."/>
            <person name="Chen H."/>
            <person name="Chung M."/>
            <person name="Chen C."/>
            <person name="Shaw J."/>
            <person name="Wu H."/>
            <person name="Hsiao K."/>
            <person name="Chao Y."/>
            <person name="Chu M."/>
            <person name="Cheng C."/>
            <person name="Hour A."/>
            <person name="Lee P."/>
            <person name="Lin S."/>
            <person name="Lin Y."/>
            <person name="Liou J."/>
            <person name="Liu S."/>
            <person name="Hsing Y."/>
            <person name="Raghuvanshi S."/>
            <person name="Mohanty A."/>
            <person name="Bharti A.K."/>
            <person name="Gaur A."/>
            <person name="Gupta V."/>
            <person name="Kumar D."/>
            <person name="Ravi V."/>
            <person name="Vij S."/>
            <person name="Kapur A."/>
            <person name="Khurana P."/>
            <person name="Khurana P."/>
            <person name="Khurana J.P."/>
            <person name="Tyagi A.K."/>
            <person name="Gaikwad K."/>
            <person name="Singh A."/>
            <person name="Dalal V."/>
            <person name="Srivastava S."/>
            <person name="Dixit A."/>
            <person name="Pal A.K."/>
            <person name="Ghazi I.A."/>
            <person name="Yadav M."/>
            <person name="Pandit A."/>
            <person name="Bhargava A."/>
            <person name="Sureshbabu K."/>
            <person name="Batra K."/>
            <person name="Sharma T.R."/>
            <person name="Mohapatra T."/>
            <person name="Singh N.K."/>
            <person name="Messing J."/>
            <person name="Nelson A.B."/>
            <person name="Fuks G."/>
            <person name="Kavchok S."/>
            <person name="Keizer G."/>
            <person name="Linton E."/>
            <person name="Llaca V."/>
            <person name="Song R."/>
            <person name="Tanyolac B."/>
            <person name="Young S."/>
            <person name="Ho-Il K."/>
            <person name="Hahn J.H."/>
            <person name="Sangsakoo G."/>
            <person name="Vanavichit A."/>
            <person name="de Mattos Luiz.A.T."/>
            <person name="Zimmer P.D."/>
            <person name="Malone G."/>
            <person name="Dellagostin O."/>
            <person name="de Oliveira A.C."/>
            <person name="Bevan M."/>
            <person name="Bancroft I."/>
            <person name="Minx P."/>
            <person name="Cordum H."/>
            <person name="Wilson R."/>
            <person name="Cheng Z."/>
            <person name="Jin W."/>
            <person name="Jiang J."/>
            <person name="Leong S.A."/>
            <person name="Iwama H."/>
            <person name="Gojobori T."/>
            <person name="Itoh T."/>
            <person name="Niimura Y."/>
            <person name="Fujii Y."/>
            <person name="Habara T."/>
            <person name="Sakai H."/>
            <person name="Sato Y."/>
            <person name="Wilson G."/>
            <person name="Kumar K."/>
            <person name="McCouch S."/>
            <person name="Juretic N."/>
            <person name="Hoen D."/>
            <person name="Wright S."/>
            <person name="Bruskiewich R."/>
            <person name="Bureau T."/>
            <person name="Miyao A."/>
            <person name="Hirochika H."/>
            <person name="Nishikawa T."/>
            <person name="Kadowaki K."/>
            <person name="Sugiura M."/>
            <person name="Burr B."/>
            <person name="Sasaki T."/>
        </authorList>
    </citation>
    <scope>NUCLEOTIDE SEQUENCE [LARGE SCALE GENOMIC DNA]</scope>
    <source>
        <strain evidence="10">cv. Nipponbare</strain>
    </source>
</reference>
<evidence type="ECO:0000256" key="5">
    <source>
        <dbReference type="ARBA" id="ARBA00022517"/>
    </source>
</evidence>
<dbReference type="GO" id="GO:0042254">
    <property type="term" value="P:ribosome biogenesis"/>
    <property type="evidence" value="ECO:0007669"/>
    <property type="project" value="UniProtKB-KW"/>
</dbReference>
<keyword evidence="8" id="KW-0812">Transmembrane</keyword>
<gene>
    <name evidence="9" type="ordered locus">Os05g0144200</name>
</gene>
<organism evidence="9 10">
    <name type="scientific">Oryza sativa subsp. japonica</name>
    <name type="common">Rice</name>
    <dbReference type="NCBI Taxonomy" id="39947"/>
    <lineage>
        <taxon>Eukaryota</taxon>
        <taxon>Viridiplantae</taxon>
        <taxon>Streptophyta</taxon>
        <taxon>Embryophyta</taxon>
        <taxon>Tracheophyta</taxon>
        <taxon>Spermatophyta</taxon>
        <taxon>Magnoliopsida</taxon>
        <taxon>Liliopsida</taxon>
        <taxon>Poales</taxon>
        <taxon>Poaceae</taxon>
        <taxon>BOP clade</taxon>
        <taxon>Oryzoideae</taxon>
        <taxon>Oryzeae</taxon>
        <taxon>Oryzinae</taxon>
        <taxon>Oryza</taxon>
        <taxon>Oryza sativa</taxon>
    </lineage>
</organism>
<accession>Q0DKT6</accession>
<evidence type="ECO:0000256" key="3">
    <source>
        <dbReference type="ARBA" id="ARBA00008838"/>
    </source>
</evidence>
<dbReference type="GO" id="GO:0005730">
    <property type="term" value="C:nucleolus"/>
    <property type="evidence" value="ECO:0007669"/>
    <property type="project" value="UniProtKB-SubCell"/>
</dbReference>
<keyword evidence="8" id="KW-1133">Transmembrane helix</keyword>
<evidence type="ECO:0000256" key="2">
    <source>
        <dbReference type="ARBA" id="ARBA00004642"/>
    </source>
</evidence>
<evidence type="ECO:0000256" key="7">
    <source>
        <dbReference type="SAM" id="Coils"/>
    </source>
</evidence>
<sequence length="136" mass="16198">MNKTHCSDSVNFKFVLQTLLECTFDCMIYYFFRKTKTKRVTRVELNKRARRKERLRAEAEAKKMENLSKEIDSLPDIINEIAKEDEEKEKRHIRRTVAKQERLKSAPPRLGRHKYTSKITYSKSLIFSYSNSFNLG</sequence>
<evidence type="ECO:0000256" key="6">
    <source>
        <dbReference type="ARBA" id="ARBA00023242"/>
    </source>
</evidence>
<dbReference type="Proteomes" id="UP000000763">
    <property type="component" value="Chromosome 5"/>
</dbReference>
<dbReference type="EMBL" id="AP008211">
    <property type="protein sequence ID" value="BAF16537.2"/>
    <property type="molecule type" value="Genomic_DNA"/>
</dbReference>
<dbReference type="PANTHER" id="PTHR14211">
    <property type="entry name" value="GLIOMA SUPPRESSOR CANDIDATE REGION GENE 2"/>
    <property type="match status" value="1"/>
</dbReference>
<dbReference type="InterPro" id="IPR011687">
    <property type="entry name" value="Nop53/GLTSCR2"/>
</dbReference>
<evidence type="ECO:0000313" key="10">
    <source>
        <dbReference type="Proteomes" id="UP000000763"/>
    </source>
</evidence>
<keyword evidence="5" id="KW-0690">Ribosome biogenesis</keyword>
<dbReference type="PANTHER" id="PTHR14211:SF7">
    <property type="entry name" value="RIBOSOME BIOGENESIS PROTEIN NOP53"/>
    <property type="match status" value="1"/>
</dbReference>
<reference evidence="10" key="2">
    <citation type="journal article" date="2008" name="Nucleic Acids Res.">
        <title>The rice annotation project database (RAP-DB): 2008 update.</title>
        <authorList>
            <consortium name="The rice annotation project (RAP)"/>
        </authorList>
    </citation>
    <scope>GENOME REANNOTATION</scope>
    <source>
        <strain evidence="10">cv. Nipponbare</strain>
    </source>
</reference>
<dbReference type="GO" id="GO:0005654">
    <property type="term" value="C:nucleoplasm"/>
    <property type="evidence" value="ECO:0007669"/>
    <property type="project" value="UniProtKB-SubCell"/>
</dbReference>
<keyword evidence="7" id="KW-0175">Coiled coil</keyword>
<dbReference type="Pfam" id="PF07767">
    <property type="entry name" value="Nop53"/>
    <property type="match status" value="1"/>
</dbReference>
<evidence type="ECO:0000256" key="4">
    <source>
        <dbReference type="ARBA" id="ARBA00018339"/>
    </source>
</evidence>
<evidence type="ECO:0000313" key="9">
    <source>
        <dbReference type="EMBL" id="BAF16537.2"/>
    </source>
</evidence>
<name>Q0DKT6_ORYSJ</name>
<dbReference type="KEGG" id="dosa:Os05g0144200"/>
<dbReference type="AlphaFoldDB" id="Q0DKT6"/>
<feature type="coiled-coil region" evidence="7">
    <location>
        <begin position="42"/>
        <end position="103"/>
    </location>
</feature>
<keyword evidence="6" id="KW-0539">Nucleus</keyword>
<comment type="similarity">
    <text evidence="3">Belongs to the NOP53 family.</text>
</comment>
<evidence type="ECO:0000256" key="1">
    <source>
        <dbReference type="ARBA" id="ARBA00004604"/>
    </source>
</evidence>